<evidence type="ECO:0008006" key="3">
    <source>
        <dbReference type="Google" id="ProtNLM"/>
    </source>
</evidence>
<dbReference type="PANTHER" id="PTHR33237:SF46">
    <property type="entry name" value="OS01G0606100 PROTEIN"/>
    <property type="match status" value="1"/>
</dbReference>
<dbReference type="PANTHER" id="PTHR33237">
    <property type="entry name" value="F2P16.13 PROTEIN-RELATED"/>
    <property type="match status" value="1"/>
</dbReference>
<reference evidence="1 2" key="1">
    <citation type="journal article" date="2014" name="Nature">
        <title>The genome of the recently domesticated crop plant sugar beet (Beta vulgaris).</title>
        <authorList>
            <person name="Dohm J.C."/>
            <person name="Minoche A.E."/>
            <person name="Holtgrawe D."/>
            <person name="Capella-Gutierrez S."/>
            <person name="Zakrzewski F."/>
            <person name="Tafer H."/>
            <person name="Rupp O."/>
            <person name="Sorensen T.R."/>
            <person name="Stracke R."/>
            <person name="Reinhardt R."/>
            <person name="Goesmann A."/>
            <person name="Kraft T."/>
            <person name="Schulz B."/>
            <person name="Stadler P.F."/>
            <person name="Schmidt T."/>
            <person name="Gabaldon T."/>
            <person name="Lehrach H."/>
            <person name="Weisshaar B."/>
            <person name="Himmelbauer H."/>
        </authorList>
    </citation>
    <scope>NUCLEOTIDE SEQUENCE [LARGE SCALE GENOMIC DNA]</scope>
    <source>
        <tissue evidence="1">Taproot</tissue>
    </source>
</reference>
<dbReference type="Proteomes" id="UP000035740">
    <property type="component" value="Unassembled WGS sequence"/>
</dbReference>
<dbReference type="OrthoDB" id="755532at2759"/>
<evidence type="ECO:0000313" key="2">
    <source>
        <dbReference type="Proteomes" id="UP000035740"/>
    </source>
</evidence>
<organism evidence="1 2">
    <name type="scientific">Beta vulgaris subsp. vulgaris</name>
    <name type="common">Beet</name>
    <dbReference type="NCBI Taxonomy" id="3555"/>
    <lineage>
        <taxon>Eukaryota</taxon>
        <taxon>Viridiplantae</taxon>
        <taxon>Streptophyta</taxon>
        <taxon>Embryophyta</taxon>
        <taxon>Tracheophyta</taxon>
        <taxon>Spermatophyta</taxon>
        <taxon>Magnoliopsida</taxon>
        <taxon>eudicotyledons</taxon>
        <taxon>Gunneridae</taxon>
        <taxon>Pentapetalae</taxon>
        <taxon>Caryophyllales</taxon>
        <taxon>Chenopodiaceae</taxon>
        <taxon>Betoideae</taxon>
        <taxon>Beta</taxon>
    </lineage>
</organism>
<dbReference type="Gramene" id="KMS97543">
    <property type="protein sequence ID" value="KMS97543"/>
    <property type="gene ID" value="BVRB_5g126040"/>
</dbReference>
<evidence type="ECO:0000313" key="1">
    <source>
        <dbReference type="EMBL" id="KMS97543.1"/>
    </source>
</evidence>
<name>A0A0J8BBZ4_BETVV</name>
<gene>
    <name evidence="1" type="ORF">BVRB_5g126040</name>
</gene>
<dbReference type="OMA" id="CAKFTRR"/>
<accession>A0A0J8BBZ4</accession>
<sequence>MGRSKKPKQILDSSKIVALGLLESVAALAYLCAKFTRRASQKLVRKTLKPRNNKQILGRRNGVVENDFGEESFGDGGLWRRSILMGDKCEPLDFSGVIYYDVDGNKLAEPPMKSPRASPFVGYGYPTAQNY</sequence>
<dbReference type="EMBL" id="KQ090306">
    <property type="protein sequence ID" value="KMS97543.1"/>
    <property type="molecule type" value="Genomic_DNA"/>
</dbReference>
<keyword evidence="2" id="KW-1185">Reference proteome</keyword>
<protein>
    <recommendedName>
        <fullName evidence="3">Transmembrane protein</fullName>
    </recommendedName>
</protein>
<dbReference type="AlphaFoldDB" id="A0A0J8BBZ4"/>
<proteinExistence type="predicted"/>